<name>A0AAP0EGM6_9MAGN</name>
<evidence type="ECO:0000313" key="2">
    <source>
        <dbReference type="EMBL" id="KAK9093131.1"/>
    </source>
</evidence>
<sequence length="85" mass="8812">MATIYNHEYNLLPLPNYHNMKLKKKCTDGKLSSDRRGTSEGSATDDGGRDGGGREAGTAAGRAATTSEDAPSEGGEDGAGRRGTP</sequence>
<reference evidence="2 3" key="1">
    <citation type="submission" date="2024-01" db="EMBL/GenBank/DDBJ databases">
        <title>Genome assemblies of Stephania.</title>
        <authorList>
            <person name="Yang L."/>
        </authorList>
    </citation>
    <scope>NUCLEOTIDE SEQUENCE [LARGE SCALE GENOMIC DNA]</scope>
    <source>
        <strain evidence="2">YNDBR</strain>
        <tissue evidence="2">Leaf</tissue>
    </source>
</reference>
<feature type="compositionally biased region" description="Low complexity" evidence="1">
    <location>
        <begin position="56"/>
        <end position="68"/>
    </location>
</feature>
<feature type="region of interest" description="Disordered" evidence="1">
    <location>
        <begin position="26"/>
        <end position="85"/>
    </location>
</feature>
<protein>
    <submittedName>
        <fullName evidence="2">Uncharacterized protein</fullName>
    </submittedName>
</protein>
<gene>
    <name evidence="2" type="ORF">Syun_028042</name>
</gene>
<feature type="compositionally biased region" description="Basic and acidic residues" evidence="1">
    <location>
        <begin position="26"/>
        <end position="38"/>
    </location>
</feature>
<proteinExistence type="predicted"/>
<dbReference type="EMBL" id="JBBNAF010000012">
    <property type="protein sequence ID" value="KAK9093131.1"/>
    <property type="molecule type" value="Genomic_DNA"/>
</dbReference>
<dbReference type="AlphaFoldDB" id="A0AAP0EGM6"/>
<evidence type="ECO:0000313" key="3">
    <source>
        <dbReference type="Proteomes" id="UP001420932"/>
    </source>
</evidence>
<comment type="caution">
    <text evidence="2">The sequence shown here is derived from an EMBL/GenBank/DDBJ whole genome shotgun (WGS) entry which is preliminary data.</text>
</comment>
<evidence type="ECO:0000256" key="1">
    <source>
        <dbReference type="SAM" id="MobiDB-lite"/>
    </source>
</evidence>
<dbReference type="Proteomes" id="UP001420932">
    <property type="component" value="Unassembled WGS sequence"/>
</dbReference>
<accession>A0AAP0EGM6</accession>
<organism evidence="2 3">
    <name type="scientific">Stephania yunnanensis</name>
    <dbReference type="NCBI Taxonomy" id="152371"/>
    <lineage>
        <taxon>Eukaryota</taxon>
        <taxon>Viridiplantae</taxon>
        <taxon>Streptophyta</taxon>
        <taxon>Embryophyta</taxon>
        <taxon>Tracheophyta</taxon>
        <taxon>Spermatophyta</taxon>
        <taxon>Magnoliopsida</taxon>
        <taxon>Ranunculales</taxon>
        <taxon>Menispermaceae</taxon>
        <taxon>Menispermoideae</taxon>
        <taxon>Cissampelideae</taxon>
        <taxon>Stephania</taxon>
    </lineage>
</organism>
<keyword evidence="3" id="KW-1185">Reference proteome</keyword>